<feature type="domain" description="ATP-dependent DNA ligase family profile" evidence="16">
    <location>
        <begin position="290"/>
        <end position="399"/>
    </location>
</feature>
<keyword evidence="13" id="KW-0539">Nucleus</keyword>
<evidence type="ECO:0000313" key="19">
    <source>
        <dbReference type="WBParaSite" id="GPLIN_000838800"/>
    </source>
</evidence>
<evidence type="ECO:0000256" key="4">
    <source>
        <dbReference type="ARBA" id="ARBA00022598"/>
    </source>
</evidence>
<dbReference type="SUPFAM" id="SSF52113">
    <property type="entry name" value="BRCT domain"/>
    <property type="match status" value="2"/>
</dbReference>
<keyword evidence="4" id="KW-0436">Ligase</keyword>
<dbReference type="WBParaSite" id="GPLIN_000838800">
    <property type="protein sequence ID" value="GPLIN_000838800"/>
    <property type="gene ID" value="GPLIN_000838800"/>
</dbReference>
<evidence type="ECO:0000256" key="8">
    <source>
        <dbReference type="ARBA" id="ARBA00022763"/>
    </source>
</evidence>
<keyword evidence="18" id="KW-1185">Reference proteome</keyword>
<keyword evidence="12" id="KW-0234">DNA repair</keyword>
<dbReference type="InterPro" id="IPR001357">
    <property type="entry name" value="BRCT_dom"/>
</dbReference>
<evidence type="ECO:0000256" key="6">
    <source>
        <dbReference type="ARBA" id="ARBA00022737"/>
    </source>
</evidence>
<dbReference type="InterPro" id="IPR036599">
    <property type="entry name" value="DNA_ligase_N_sf"/>
</dbReference>
<evidence type="ECO:0000256" key="3">
    <source>
        <dbReference type="ARBA" id="ARBA00007572"/>
    </source>
</evidence>
<keyword evidence="7" id="KW-0547">Nucleotide-binding</keyword>
<sequence>MQSCYERQEKSDDTFYDALRLFVPSKDERKFGMKETKLNRLVCDALMTEHLENLTSTSSISIKQLNSFLDRLEFPAEKRQQEKAMSELFRCCTRLELRWIFYILLDSMEKALGGMNSSNILRCFHKEALEAFMAGDSIRQICESFVGEEAGENVMAANGNILGKPFRPMLLKRLNFDKYCLPKIIKFCGRPFFLELKYDGEHLLVHRYNFNQYKYFTRNGIDYTHKMGSDSGAMLSGRIHPFLRPETREFVLDCELLLWDQRLQTFVGKGKRASDGKVYDSKHIDDDYIKNNSYLQRSLAIFDILYLDGSSLVDEPLVERLKKLEKLFKDEDKSTIFISQKNSVQTAQSFADFYKQSMRNGEEGIVVKACNSLYRPGSRAERNGWFKIKPDYGVQSVLDLAVVARLPGPTSDFHLKIVAGITSRLKVLDFKRLIGLLGGSKALLEKMPEWLEKNNGNAGKNDRFVQKRNIQVVEVRASGLLNGILQFPSIVSVRNDKPISEIDTISDRLRSRPIVDETDRHEAAVLLSRSRRRNLALKQSHRLVRDDGTLEGTLSDALRGRKVCVLNSGSGVTTQDLQKILISLGATPISTPGKTTDFLVAMNNKPISFVAAAKADNYHIVHGNWLLQCRERETILPWQQSDIIHFSSRAPFDLFSLPAEPDVEQTAREIVEGEKEAEEVLGMEEEEGAEEVLGMEEEEGNNGAEETEVISLANKALTEEEKICDQIVHMMNSNDCAPVKRGNLFSGFVFFVHESVKDEAETIRMRDKIEAQNGQIADGLDATVTHVVVASMTPDQGEALFAWNEEQKVWLGQFITSEWVERAVLEEDRYRIGEQLHNWIRSR</sequence>
<evidence type="ECO:0000256" key="12">
    <source>
        <dbReference type="ARBA" id="ARBA00023204"/>
    </source>
</evidence>
<evidence type="ECO:0000256" key="10">
    <source>
        <dbReference type="ARBA" id="ARBA00022842"/>
    </source>
</evidence>
<dbReference type="InterPro" id="IPR044125">
    <property type="entry name" value="Adenylation_DNA_ligase_IV"/>
</dbReference>
<evidence type="ECO:0000256" key="1">
    <source>
        <dbReference type="ARBA" id="ARBA00001946"/>
    </source>
</evidence>
<keyword evidence="10" id="KW-0460">Magnesium</keyword>
<dbReference type="Pfam" id="PF00533">
    <property type="entry name" value="BRCT"/>
    <property type="match status" value="2"/>
</dbReference>
<dbReference type="GO" id="GO:0003910">
    <property type="term" value="F:DNA ligase (ATP) activity"/>
    <property type="evidence" value="ECO:0007669"/>
    <property type="project" value="InterPro"/>
</dbReference>
<evidence type="ECO:0000256" key="15">
    <source>
        <dbReference type="ARBA" id="ARBA00031942"/>
    </source>
</evidence>
<accession>A0A183C693</accession>
<comment type="subcellular location">
    <subcellularLocation>
        <location evidence="2">Nucleus</location>
    </subcellularLocation>
</comment>
<dbReference type="Gene3D" id="1.10.3260.10">
    <property type="entry name" value="DNA ligase, ATP-dependent, N-terminal domain"/>
    <property type="match status" value="2"/>
</dbReference>
<dbReference type="Pfam" id="PF04675">
    <property type="entry name" value="DNA_ligase_A_N"/>
    <property type="match status" value="1"/>
</dbReference>
<dbReference type="CDD" id="cd00027">
    <property type="entry name" value="BRCT"/>
    <property type="match status" value="1"/>
</dbReference>
<dbReference type="GO" id="GO:0032807">
    <property type="term" value="C:DNA ligase IV complex"/>
    <property type="evidence" value="ECO:0007669"/>
    <property type="project" value="TreeGrafter"/>
</dbReference>
<evidence type="ECO:0000259" key="16">
    <source>
        <dbReference type="PROSITE" id="PS50160"/>
    </source>
</evidence>
<feature type="domain" description="BRCT" evidence="17">
    <location>
        <begin position="553"/>
        <end position="643"/>
    </location>
</feature>
<dbReference type="CDD" id="cd07903">
    <property type="entry name" value="Adenylation_DNA_ligase_IV"/>
    <property type="match status" value="1"/>
</dbReference>
<evidence type="ECO:0000256" key="2">
    <source>
        <dbReference type="ARBA" id="ARBA00004123"/>
    </source>
</evidence>
<organism evidence="18 19">
    <name type="scientific">Globodera pallida</name>
    <name type="common">Potato cyst nematode worm</name>
    <name type="synonym">Heterodera pallida</name>
    <dbReference type="NCBI Taxonomy" id="36090"/>
    <lineage>
        <taxon>Eukaryota</taxon>
        <taxon>Metazoa</taxon>
        <taxon>Ecdysozoa</taxon>
        <taxon>Nematoda</taxon>
        <taxon>Chromadorea</taxon>
        <taxon>Rhabditida</taxon>
        <taxon>Tylenchina</taxon>
        <taxon>Tylenchomorpha</taxon>
        <taxon>Tylenchoidea</taxon>
        <taxon>Heteroderidae</taxon>
        <taxon>Heteroderinae</taxon>
        <taxon>Globodera</taxon>
    </lineage>
</organism>
<protein>
    <recommendedName>
        <fullName evidence="15">DNA ligase IV</fullName>
    </recommendedName>
    <alternativeName>
        <fullName evidence="14">Polydeoxyribonucleotide synthase [ATP] 4</fullName>
    </alternativeName>
</protein>
<dbReference type="SUPFAM" id="SSF56091">
    <property type="entry name" value="DNA ligase/mRNA capping enzyme, catalytic domain"/>
    <property type="match status" value="1"/>
</dbReference>
<dbReference type="SMART" id="SM00292">
    <property type="entry name" value="BRCT"/>
    <property type="match status" value="2"/>
</dbReference>
<comment type="cofactor">
    <cofactor evidence="1">
        <name>Mg(2+)</name>
        <dbReference type="ChEBI" id="CHEBI:18420"/>
    </cofactor>
</comment>
<reference evidence="18" key="1">
    <citation type="submission" date="2014-05" db="EMBL/GenBank/DDBJ databases">
        <title>The genome and life-stage specific transcriptomes of Globodera pallida elucidate key aspects of plant parasitism by a cyst nematode.</title>
        <authorList>
            <person name="Cotton J.A."/>
            <person name="Lilley C.J."/>
            <person name="Jones L.M."/>
            <person name="Kikuchi T."/>
            <person name="Reid A.J."/>
            <person name="Thorpe P."/>
            <person name="Tsai I.J."/>
            <person name="Beasley H."/>
            <person name="Blok V."/>
            <person name="Cock P.J.A."/>
            <person name="Van den Akker S.E."/>
            <person name="Holroyd N."/>
            <person name="Hunt M."/>
            <person name="Mantelin S."/>
            <person name="Naghra H."/>
            <person name="Pain A."/>
            <person name="Palomares-Rius J.E."/>
            <person name="Zarowiecki M."/>
            <person name="Berriman M."/>
            <person name="Jones J.T."/>
            <person name="Urwin P.E."/>
        </authorList>
    </citation>
    <scope>NUCLEOTIDE SEQUENCE [LARGE SCALE GENOMIC DNA]</scope>
    <source>
        <strain evidence="18">Lindley</strain>
    </source>
</reference>
<evidence type="ECO:0000256" key="9">
    <source>
        <dbReference type="ARBA" id="ARBA00022840"/>
    </source>
</evidence>
<keyword evidence="11" id="KW-0233">DNA recombination</keyword>
<dbReference type="GO" id="GO:0006297">
    <property type="term" value="P:nucleotide-excision repair, DNA gap filling"/>
    <property type="evidence" value="ECO:0007669"/>
    <property type="project" value="TreeGrafter"/>
</dbReference>
<dbReference type="InterPro" id="IPR029710">
    <property type="entry name" value="LIG4"/>
</dbReference>
<dbReference type="Pfam" id="PF01068">
    <property type="entry name" value="DNA_ligase_A_M"/>
    <property type="match status" value="1"/>
</dbReference>
<dbReference type="GO" id="GO:0006310">
    <property type="term" value="P:DNA recombination"/>
    <property type="evidence" value="ECO:0007669"/>
    <property type="project" value="UniProtKB-KW"/>
</dbReference>
<evidence type="ECO:0000256" key="5">
    <source>
        <dbReference type="ARBA" id="ARBA00022723"/>
    </source>
</evidence>
<dbReference type="PROSITE" id="PS50172">
    <property type="entry name" value="BRCT"/>
    <property type="match status" value="2"/>
</dbReference>
<dbReference type="InterPro" id="IPR036420">
    <property type="entry name" value="BRCT_dom_sf"/>
</dbReference>
<dbReference type="GO" id="GO:0006303">
    <property type="term" value="P:double-strand break repair via nonhomologous end joining"/>
    <property type="evidence" value="ECO:0007669"/>
    <property type="project" value="TreeGrafter"/>
</dbReference>
<dbReference type="PANTHER" id="PTHR45997">
    <property type="entry name" value="DNA LIGASE 4"/>
    <property type="match status" value="1"/>
</dbReference>
<evidence type="ECO:0000256" key="7">
    <source>
        <dbReference type="ARBA" id="ARBA00022741"/>
    </source>
</evidence>
<evidence type="ECO:0000259" key="17">
    <source>
        <dbReference type="PROSITE" id="PS50172"/>
    </source>
</evidence>
<dbReference type="PANTHER" id="PTHR45997:SF1">
    <property type="entry name" value="DNA LIGASE 4"/>
    <property type="match status" value="1"/>
</dbReference>
<keyword evidence="9" id="KW-0067">ATP-binding</keyword>
<dbReference type="AlphaFoldDB" id="A0A183C693"/>
<evidence type="ECO:0000313" key="18">
    <source>
        <dbReference type="Proteomes" id="UP000050741"/>
    </source>
</evidence>
<keyword evidence="6" id="KW-0677">Repeat</keyword>
<dbReference type="GO" id="GO:0005958">
    <property type="term" value="C:DNA-dependent protein kinase-DNA ligase 4 complex"/>
    <property type="evidence" value="ECO:0007669"/>
    <property type="project" value="TreeGrafter"/>
</dbReference>
<evidence type="ECO:0000256" key="11">
    <source>
        <dbReference type="ARBA" id="ARBA00023172"/>
    </source>
</evidence>
<dbReference type="InterPro" id="IPR012310">
    <property type="entry name" value="DNA_ligase_ATP-dep_cent"/>
</dbReference>
<evidence type="ECO:0000256" key="13">
    <source>
        <dbReference type="ARBA" id="ARBA00023242"/>
    </source>
</evidence>
<dbReference type="GO" id="GO:0005524">
    <property type="term" value="F:ATP binding"/>
    <property type="evidence" value="ECO:0007669"/>
    <property type="project" value="UniProtKB-KW"/>
</dbReference>
<dbReference type="Proteomes" id="UP000050741">
    <property type="component" value="Unassembled WGS sequence"/>
</dbReference>
<name>A0A183C693_GLOPA</name>
<keyword evidence="8" id="KW-0227">DNA damage</keyword>
<dbReference type="GO" id="GO:0046872">
    <property type="term" value="F:metal ion binding"/>
    <property type="evidence" value="ECO:0007669"/>
    <property type="project" value="UniProtKB-KW"/>
</dbReference>
<dbReference type="PROSITE" id="PS50160">
    <property type="entry name" value="DNA_LIGASE_A3"/>
    <property type="match status" value="1"/>
</dbReference>
<keyword evidence="5" id="KW-0479">Metal-binding</keyword>
<dbReference type="GO" id="GO:0003677">
    <property type="term" value="F:DNA binding"/>
    <property type="evidence" value="ECO:0007669"/>
    <property type="project" value="InterPro"/>
</dbReference>
<comment type="similarity">
    <text evidence="3">Belongs to the ATP-dependent DNA ligase family.</text>
</comment>
<dbReference type="InterPro" id="IPR012308">
    <property type="entry name" value="DNA_ligase_ATP-dep_N"/>
</dbReference>
<proteinExistence type="inferred from homology"/>
<dbReference type="Gene3D" id="3.30.470.30">
    <property type="entry name" value="DNA ligase/mRNA capping enzyme"/>
    <property type="match status" value="1"/>
</dbReference>
<feature type="domain" description="BRCT" evidence="17">
    <location>
        <begin position="740"/>
        <end position="824"/>
    </location>
</feature>
<reference evidence="19" key="2">
    <citation type="submission" date="2016-06" db="UniProtKB">
        <authorList>
            <consortium name="WormBaseParasite"/>
        </authorList>
    </citation>
    <scope>IDENTIFICATION</scope>
</reference>
<evidence type="ECO:0000256" key="14">
    <source>
        <dbReference type="ARBA" id="ARBA00030676"/>
    </source>
</evidence>
<dbReference type="Gene3D" id="3.40.50.10190">
    <property type="entry name" value="BRCT domain"/>
    <property type="match status" value="2"/>
</dbReference>